<name>A0A2T3MVG2_9GAMM</name>
<feature type="domain" description="GGDEF" evidence="4">
    <location>
        <begin position="263"/>
        <end position="394"/>
    </location>
</feature>
<dbReference type="CDD" id="cd01948">
    <property type="entry name" value="EAL"/>
    <property type="match status" value="1"/>
</dbReference>
<reference evidence="5 6" key="1">
    <citation type="submission" date="2018-03" db="EMBL/GenBank/DDBJ databases">
        <title>Whole genome sequencing of Histamine producing bacteria.</title>
        <authorList>
            <person name="Butler K."/>
        </authorList>
    </citation>
    <scope>NUCLEOTIDE SEQUENCE [LARGE SCALE GENOMIC DNA]</scope>
    <source>
        <strain evidence="5 6">DSM 16190</strain>
    </source>
</reference>
<dbReference type="InterPro" id="IPR035919">
    <property type="entry name" value="EAL_sf"/>
</dbReference>
<dbReference type="PROSITE" id="PS50885">
    <property type="entry name" value="HAMP"/>
    <property type="match status" value="1"/>
</dbReference>
<accession>A0A2T3MVG2</accession>
<dbReference type="PANTHER" id="PTHR33121">
    <property type="entry name" value="CYCLIC DI-GMP PHOSPHODIESTERASE PDEF"/>
    <property type="match status" value="1"/>
</dbReference>
<dbReference type="InterPro" id="IPR050706">
    <property type="entry name" value="Cyclic-di-GMP_PDE-like"/>
</dbReference>
<dbReference type="Pfam" id="PF16448">
    <property type="entry name" value="LapD_MoxY_N"/>
    <property type="match status" value="1"/>
</dbReference>
<evidence type="ECO:0000259" key="4">
    <source>
        <dbReference type="PROSITE" id="PS50887"/>
    </source>
</evidence>
<dbReference type="CDD" id="cd01949">
    <property type="entry name" value="GGDEF"/>
    <property type="match status" value="1"/>
</dbReference>
<dbReference type="Gene3D" id="3.30.110.200">
    <property type="match status" value="1"/>
</dbReference>
<dbReference type="SUPFAM" id="SSF141868">
    <property type="entry name" value="EAL domain-like"/>
    <property type="match status" value="1"/>
</dbReference>
<comment type="caution">
    <text evidence="5">The sequence shown here is derived from an EMBL/GenBank/DDBJ whole genome shotgun (WGS) entry which is preliminary data.</text>
</comment>
<dbReference type="InterPro" id="IPR043128">
    <property type="entry name" value="Rev_trsase/Diguanyl_cyclase"/>
</dbReference>
<dbReference type="Pfam" id="PF00990">
    <property type="entry name" value="GGDEF"/>
    <property type="match status" value="1"/>
</dbReference>
<dbReference type="PROSITE" id="PS50883">
    <property type="entry name" value="EAL"/>
    <property type="match status" value="1"/>
</dbReference>
<evidence type="ECO:0000313" key="6">
    <source>
        <dbReference type="Proteomes" id="UP000240904"/>
    </source>
</evidence>
<dbReference type="EMBL" id="PYMC01000012">
    <property type="protein sequence ID" value="PSW03942.1"/>
    <property type="molecule type" value="Genomic_DNA"/>
</dbReference>
<dbReference type="InterPro" id="IPR001633">
    <property type="entry name" value="EAL_dom"/>
</dbReference>
<dbReference type="NCBIfam" id="TIGR00254">
    <property type="entry name" value="GGDEF"/>
    <property type="match status" value="1"/>
</dbReference>
<dbReference type="Gene3D" id="6.20.270.20">
    <property type="entry name" value="LapD/MoxY periplasmic domain"/>
    <property type="match status" value="1"/>
</dbReference>
<dbReference type="SUPFAM" id="SSF55073">
    <property type="entry name" value="Nucleotide cyclase"/>
    <property type="match status" value="1"/>
</dbReference>
<dbReference type="InterPro" id="IPR003660">
    <property type="entry name" value="HAMP_dom"/>
</dbReference>
<gene>
    <name evidence="5" type="ORF">C9I89_16270</name>
</gene>
<feature type="domain" description="EAL" evidence="2">
    <location>
        <begin position="409"/>
        <end position="648"/>
    </location>
</feature>
<dbReference type="Pfam" id="PF00672">
    <property type="entry name" value="HAMP"/>
    <property type="match status" value="1"/>
</dbReference>
<dbReference type="PROSITE" id="PS50887">
    <property type="entry name" value="GGDEF"/>
    <property type="match status" value="1"/>
</dbReference>
<dbReference type="Proteomes" id="UP000240904">
    <property type="component" value="Unassembled WGS sequence"/>
</dbReference>
<keyword evidence="1" id="KW-0472">Membrane</keyword>
<dbReference type="Pfam" id="PF00563">
    <property type="entry name" value="EAL"/>
    <property type="match status" value="1"/>
</dbReference>
<sequence>MTLYRKLLIWMLSVFFTLITSVFVIQFNSTRDFLHEQQSTEIENAISAIGMVLSPALASDDKVLAESVINAAFDSSFYSDVTLEILQGNDEYKRSYPSEVTGIPEWFRDAIVIHPIIKSTMLTSGRVQLATLSVTSNPAYAYLQLWQTTLQLIIDFLVIFLLGAVVLALILLNVLKPLKTIQQRANEISNNRFDQLLSIPHTCELRDVVRAFNHMSAQLKVHFDQQAQEADKLRVRAYQDPLSGLANRSYLLTKLSSWLSVSSKGGVALLQVDLIKDSYQNRGYEAGDQLVQKLAGRMKDLATDDYTIARLSQSEFMLLAPNISATELKMIGRTMLYMASELQPDPLDVAPVQAAVGLVMRCDDDNITTLLAQADNALMQARQQAKEPLMLFDAMQPSLIDKQQSAMGKQQWKALVDEAIANNLFKFNFQKAVNDKGEPLHQEVFSYIQKGHQRYSAGQFLGAIEHFNAGTLLDMHILEQMFSKLVATPELGPVAVNITQSSVNDTGFMRWLANKMQSYQSLSHRILFELPEISFIKNSNNTSLLCEIINQNNFHFGIDHFGHNFSSIGYLSKFRPAYVKLDFAYTNQIDNQIKADVLASITRTANNLSITTIASRVETASQQEKLAQLMVRGFQGYVVDNINSEKTV</sequence>
<dbReference type="Gene3D" id="3.20.20.450">
    <property type="entry name" value="EAL domain"/>
    <property type="match status" value="1"/>
</dbReference>
<organism evidence="5 6">
    <name type="scientific">Photobacterium lipolyticum</name>
    <dbReference type="NCBI Taxonomy" id="266810"/>
    <lineage>
        <taxon>Bacteria</taxon>
        <taxon>Pseudomonadati</taxon>
        <taxon>Pseudomonadota</taxon>
        <taxon>Gammaproteobacteria</taxon>
        <taxon>Vibrionales</taxon>
        <taxon>Vibrionaceae</taxon>
        <taxon>Photobacterium</taxon>
    </lineage>
</organism>
<dbReference type="InterPro" id="IPR029787">
    <property type="entry name" value="Nucleotide_cyclase"/>
</dbReference>
<protein>
    <submittedName>
        <fullName evidence="5">GGDEF domain-containing protein</fullName>
    </submittedName>
</protein>
<dbReference type="AlphaFoldDB" id="A0A2T3MVG2"/>
<proteinExistence type="predicted"/>
<keyword evidence="6" id="KW-1185">Reference proteome</keyword>
<dbReference type="GO" id="GO:0007165">
    <property type="term" value="P:signal transduction"/>
    <property type="evidence" value="ECO:0007669"/>
    <property type="project" value="InterPro"/>
</dbReference>
<dbReference type="InterPro" id="IPR000160">
    <property type="entry name" value="GGDEF_dom"/>
</dbReference>
<dbReference type="GO" id="GO:0071111">
    <property type="term" value="F:cyclic-guanylate-specific phosphodiesterase activity"/>
    <property type="evidence" value="ECO:0007669"/>
    <property type="project" value="InterPro"/>
</dbReference>
<feature type="domain" description="HAMP" evidence="3">
    <location>
        <begin position="172"/>
        <end position="224"/>
    </location>
</feature>
<dbReference type="RefSeq" id="WP_107284376.1">
    <property type="nucleotide sequence ID" value="NZ_PYMC01000012.1"/>
</dbReference>
<dbReference type="SMART" id="SM00052">
    <property type="entry name" value="EAL"/>
    <property type="match status" value="1"/>
</dbReference>
<keyword evidence="1" id="KW-0812">Transmembrane</keyword>
<evidence type="ECO:0000256" key="1">
    <source>
        <dbReference type="SAM" id="Phobius"/>
    </source>
</evidence>
<feature type="transmembrane region" description="Helical" evidence="1">
    <location>
        <begin position="7"/>
        <end position="27"/>
    </location>
</feature>
<dbReference type="CDD" id="cd06225">
    <property type="entry name" value="HAMP"/>
    <property type="match status" value="1"/>
</dbReference>
<dbReference type="SMART" id="SM00304">
    <property type="entry name" value="HAMP"/>
    <property type="match status" value="1"/>
</dbReference>
<evidence type="ECO:0000259" key="2">
    <source>
        <dbReference type="PROSITE" id="PS50883"/>
    </source>
</evidence>
<dbReference type="InterPro" id="IPR032244">
    <property type="entry name" value="LapD_MoxY_N"/>
</dbReference>
<evidence type="ECO:0000259" key="3">
    <source>
        <dbReference type="PROSITE" id="PS50885"/>
    </source>
</evidence>
<dbReference type="GO" id="GO:0016020">
    <property type="term" value="C:membrane"/>
    <property type="evidence" value="ECO:0007669"/>
    <property type="project" value="InterPro"/>
</dbReference>
<dbReference type="SMART" id="SM00267">
    <property type="entry name" value="GGDEF"/>
    <property type="match status" value="1"/>
</dbReference>
<feature type="transmembrane region" description="Helical" evidence="1">
    <location>
        <begin position="152"/>
        <end position="175"/>
    </location>
</feature>
<dbReference type="OrthoDB" id="5894408at2"/>
<dbReference type="Gene3D" id="3.30.70.270">
    <property type="match status" value="1"/>
</dbReference>
<evidence type="ECO:0000313" key="5">
    <source>
        <dbReference type="EMBL" id="PSW03942.1"/>
    </source>
</evidence>
<dbReference type="InterPro" id="IPR042461">
    <property type="entry name" value="LapD_MoxY_peri_C"/>
</dbReference>
<keyword evidence="1" id="KW-1133">Transmembrane helix</keyword>
<dbReference type="PANTHER" id="PTHR33121:SF79">
    <property type="entry name" value="CYCLIC DI-GMP PHOSPHODIESTERASE PDED-RELATED"/>
    <property type="match status" value="1"/>
</dbReference>